<protein>
    <submittedName>
        <fullName evidence="1">Uncharacterized protein</fullName>
    </submittedName>
</protein>
<sequence>MKISRLVLELAIGYIFVNALNKADFNSVNNLLEEKINNIDPKISNIYNEINYMYSIENDINFKPKELKEKIKEVQKEIDAIDSEEVASFILDSLNK</sequence>
<accession>A0A9E2KV13</accession>
<proteinExistence type="predicted"/>
<name>A0A9E2KV13_9BACT</name>
<dbReference type="AlphaFoldDB" id="A0A9E2KV13"/>
<evidence type="ECO:0000313" key="1">
    <source>
        <dbReference type="EMBL" id="MBU3830574.1"/>
    </source>
</evidence>
<reference evidence="1" key="2">
    <citation type="submission" date="2021-04" db="EMBL/GenBank/DDBJ databases">
        <authorList>
            <person name="Gilroy R."/>
        </authorList>
    </citation>
    <scope>NUCLEOTIDE SEQUENCE</scope>
    <source>
        <strain evidence="1">A5-1222</strain>
    </source>
</reference>
<gene>
    <name evidence="1" type="ORF">H9897_00210</name>
</gene>
<dbReference type="Proteomes" id="UP000824247">
    <property type="component" value="Unassembled WGS sequence"/>
</dbReference>
<comment type="caution">
    <text evidence="1">The sequence shown here is derived from an EMBL/GenBank/DDBJ whole genome shotgun (WGS) entry which is preliminary data.</text>
</comment>
<organism evidence="1 2">
    <name type="scientific">Candidatus Ureaplasma intestinipullorum</name>
    <dbReference type="NCBI Taxonomy" id="2838770"/>
    <lineage>
        <taxon>Bacteria</taxon>
        <taxon>Bacillati</taxon>
        <taxon>Mycoplasmatota</taxon>
        <taxon>Mycoplasmoidales</taxon>
        <taxon>Mycoplasmoidaceae</taxon>
        <taxon>Ureaplasma</taxon>
    </lineage>
</organism>
<evidence type="ECO:0000313" key="2">
    <source>
        <dbReference type="Proteomes" id="UP000824247"/>
    </source>
</evidence>
<reference evidence="1" key="1">
    <citation type="journal article" date="2021" name="PeerJ">
        <title>Extensive microbial diversity within the chicken gut microbiome revealed by metagenomics and culture.</title>
        <authorList>
            <person name="Gilroy R."/>
            <person name="Ravi A."/>
            <person name="Getino M."/>
            <person name="Pursley I."/>
            <person name="Horton D.L."/>
            <person name="Alikhan N.F."/>
            <person name="Baker D."/>
            <person name="Gharbi K."/>
            <person name="Hall N."/>
            <person name="Watson M."/>
            <person name="Adriaenssens E.M."/>
            <person name="Foster-Nyarko E."/>
            <person name="Jarju S."/>
            <person name="Secka A."/>
            <person name="Antonio M."/>
            <person name="Oren A."/>
            <person name="Chaudhuri R.R."/>
            <person name="La Ragione R."/>
            <person name="Hildebrand F."/>
            <person name="Pallen M.J."/>
        </authorList>
    </citation>
    <scope>NUCLEOTIDE SEQUENCE</scope>
    <source>
        <strain evidence="1">A5-1222</strain>
    </source>
</reference>
<dbReference type="EMBL" id="JAHLFM010000003">
    <property type="protein sequence ID" value="MBU3830574.1"/>
    <property type="molecule type" value="Genomic_DNA"/>
</dbReference>